<proteinExistence type="predicted"/>
<dbReference type="Proteomes" id="UP001596043">
    <property type="component" value="Unassembled WGS sequence"/>
</dbReference>
<keyword evidence="1" id="KW-0732">Signal</keyword>
<evidence type="ECO:0000313" key="3">
    <source>
        <dbReference type="Proteomes" id="UP001596043"/>
    </source>
</evidence>
<accession>A0ABV9HTX1</accession>
<feature type="chain" id="PRO_5047381889" evidence="1">
    <location>
        <begin position="33"/>
        <end position="130"/>
    </location>
</feature>
<organism evidence="2 3">
    <name type="scientific">Dokdonia ponticola</name>
    <dbReference type="NCBI Taxonomy" id="2041041"/>
    <lineage>
        <taxon>Bacteria</taxon>
        <taxon>Pseudomonadati</taxon>
        <taxon>Bacteroidota</taxon>
        <taxon>Flavobacteriia</taxon>
        <taxon>Flavobacteriales</taxon>
        <taxon>Flavobacteriaceae</taxon>
        <taxon>Dokdonia</taxon>
    </lineage>
</organism>
<dbReference type="RefSeq" id="WP_379977478.1">
    <property type="nucleotide sequence ID" value="NZ_JBHSFV010000002.1"/>
</dbReference>
<name>A0ABV9HTX1_9FLAO</name>
<keyword evidence="3" id="KW-1185">Reference proteome</keyword>
<evidence type="ECO:0000313" key="2">
    <source>
        <dbReference type="EMBL" id="MFC4633282.1"/>
    </source>
</evidence>
<protein>
    <submittedName>
        <fullName evidence="2">Uncharacterized protein</fullName>
    </submittedName>
</protein>
<feature type="signal peptide" evidence="1">
    <location>
        <begin position="1"/>
        <end position="32"/>
    </location>
</feature>
<reference evidence="3" key="1">
    <citation type="journal article" date="2019" name="Int. J. Syst. Evol. Microbiol.">
        <title>The Global Catalogue of Microorganisms (GCM) 10K type strain sequencing project: providing services to taxonomists for standard genome sequencing and annotation.</title>
        <authorList>
            <consortium name="The Broad Institute Genomics Platform"/>
            <consortium name="The Broad Institute Genome Sequencing Center for Infectious Disease"/>
            <person name="Wu L."/>
            <person name="Ma J."/>
        </authorList>
    </citation>
    <scope>NUCLEOTIDE SEQUENCE [LARGE SCALE GENOMIC DNA]</scope>
    <source>
        <strain evidence="3">YJ-61-S</strain>
    </source>
</reference>
<gene>
    <name evidence="2" type="ORF">ACFO3O_05150</name>
</gene>
<evidence type="ECO:0000256" key="1">
    <source>
        <dbReference type="SAM" id="SignalP"/>
    </source>
</evidence>
<dbReference type="EMBL" id="JBHSFV010000002">
    <property type="protein sequence ID" value="MFC4633282.1"/>
    <property type="molecule type" value="Genomic_DNA"/>
</dbReference>
<comment type="caution">
    <text evidence="2">The sequence shown here is derived from an EMBL/GenBank/DDBJ whole genome shotgun (WGS) entry which is preliminary data.</text>
</comment>
<sequence>MGMYRLHHIKQRLLTMLLLASLCFTFSYEVQAHTTRTEIALVDTQIHTKNSGVAYMPLVQQAKKADYFPFFVAFSFQHLVYAQDHMIAHRISSQKKNPNTKQRTVVIDYLQQHTILSDDTDTSHLRVIRS</sequence>